<dbReference type="OrthoDB" id="10032at2157"/>
<dbReference type="EMBL" id="LT841358">
    <property type="protein sequence ID" value="SMH71000.1"/>
    <property type="molecule type" value="Genomic_DNA"/>
</dbReference>
<dbReference type="RefSeq" id="WP_157927042.1">
    <property type="nucleotide sequence ID" value="NZ_LT841358.1"/>
</dbReference>
<reference evidence="2" key="1">
    <citation type="submission" date="2017-03" db="EMBL/GenBank/DDBJ databases">
        <authorList>
            <person name="Herbold C."/>
        </authorList>
    </citation>
    <scope>NUCLEOTIDE SEQUENCE [LARGE SCALE GENOMIC DNA]</scope>
</reference>
<evidence type="ECO:0000313" key="1">
    <source>
        <dbReference type="EMBL" id="SMH71000.1"/>
    </source>
</evidence>
<name>A0A2H1FE19_9ARCH</name>
<protein>
    <recommendedName>
        <fullName evidence="3">Nitrosopumilus output domain-containing protein</fullName>
    </recommendedName>
</protein>
<keyword evidence="2" id="KW-1185">Reference proteome</keyword>
<dbReference type="AlphaFoldDB" id="A0A2H1FE19"/>
<sequence length="95" mass="11370">MSTIDQDNKVAFMTYVELVLMRHGNINYNLIVSKLQAHYNCGILESLDHPEYLRDVLKEIHKNEYQSIIDEIRIESERLVDMDEFKDNFFKIMLM</sequence>
<organism evidence="1 2">
    <name type="scientific">Candidatus Nitrosotalea okcheonensis</name>
    <dbReference type="NCBI Taxonomy" id="1903276"/>
    <lineage>
        <taxon>Archaea</taxon>
        <taxon>Nitrososphaerota</taxon>
        <taxon>Nitrososphaeria</taxon>
        <taxon>Nitrosotaleales</taxon>
        <taxon>Nitrosotaleaceae</taxon>
        <taxon>Nitrosotalea</taxon>
    </lineage>
</organism>
<evidence type="ECO:0008006" key="3">
    <source>
        <dbReference type="Google" id="ProtNLM"/>
    </source>
</evidence>
<evidence type="ECO:0000313" key="2">
    <source>
        <dbReference type="Proteomes" id="UP000230607"/>
    </source>
</evidence>
<dbReference type="Proteomes" id="UP000230607">
    <property type="component" value="Chromosome 1"/>
</dbReference>
<proteinExistence type="predicted"/>
<accession>A0A2H1FE19</accession>
<gene>
    <name evidence="1" type="ORF">NCS_10807</name>
</gene>